<accession>E5A5P6</accession>
<dbReference type="EMBL" id="FP929134">
    <property type="protein sequence ID" value="CBX98944.1"/>
    <property type="molecule type" value="Genomic_DNA"/>
</dbReference>
<dbReference type="CDD" id="cd08948">
    <property type="entry name" value="5beta-POR_like_SDR_a"/>
    <property type="match status" value="1"/>
</dbReference>
<name>E5A5P6_LEPMJ</name>
<dbReference type="HOGENOM" id="CLU_030125_2_0_1"/>
<dbReference type="OMA" id="HIFWVTS"/>
<dbReference type="Proteomes" id="UP000002668">
    <property type="component" value="Genome"/>
</dbReference>
<feature type="domain" description="PRISE-like Rossmann-fold" evidence="1">
    <location>
        <begin position="11"/>
        <end position="401"/>
    </location>
</feature>
<dbReference type="Gene3D" id="3.40.50.720">
    <property type="entry name" value="NAD(P)-binding Rossmann-like Domain"/>
    <property type="match status" value="1"/>
</dbReference>
<dbReference type="PANTHER" id="PTHR32487">
    <property type="entry name" value="3-OXO-DELTA(4,5)-STEROID 5-BETA-REDUCTASE"/>
    <property type="match status" value="1"/>
</dbReference>
<proteinExistence type="predicted"/>
<dbReference type="STRING" id="985895.E5A5P6"/>
<evidence type="ECO:0000313" key="2">
    <source>
        <dbReference type="EMBL" id="CBX98944.1"/>
    </source>
</evidence>
<gene>
    <name evidence="2" type="ORF">LEMA_P081830.1</name>
</gene>
<reference evidence="3" key="1">
    <citation type="journal article" date="2011" name="Nat. Commun.">
        <title>Effector diversification within compartments of the Leptosphaeria maculans genome affected by Repeat-Induced Point mutations.</title>
        <authorList>
            <person name="Rouxel T."/>
            <person name="Grandaubert J."/>
            <person name="Hane J.K."/>
            <person name="Hoede C."/>
            <person name="van de Wouw A.P."/>
            <person name="Couloux A."/>
            <person name="Dominguez V."/>
            <person name="Anthouard V."/>
            <person name="Bally P."/>
            <person name="Bourras S."/>
            <person name="Cozijnsen A.J."/>
            <person name="Ciuffetti L.M."/>
            <person name="Degrave A."/>
            <person name="Dilmaghani A."/>
            <person name="Duret L."/>
            <person name="Fudal I."/>
            <person name="Goodwin S.B."/>
            <person name="Gout L."/>
            <person name="Glaser N."/>
            <person name="Linglin J."/>
            <person name="Kema G.H.J."/>
            <person name="Lapalu N."/>
            <person name="Lawrence C.B."/>
            <person name="May K."/>
            <person name="Meyer M."/>
            <person name="Ollivier B."/>
            <person name="Poulain J."/>
            <person name="Schoch C.L."/>
            <person name="Simon A."/>
            <person name="Spatafora J.W."/>
            <person name="Stachowiak A."/>
            <person name="Turgeon B.G."/>
            <person name="Tyler B.M."/>
            <person name="Vincent D."/>
            <person name="Weissenbach J."/>
            <person name="Amselem J."/>
            <person name="Quesneville H."/>
            <person name="Oliver R.P."/>
            <person name="Wincker P."/>
            <person name="Balesdent M.-H."/>
            <person name="Howlett B.J."/>
        </authorList>
    </citation>
    <scope>NUCLEOTIDE SEQUENCE [LARGE SCALE GENOMIC DNA]</scope>
    <source>
        <strain evidence="3">JN3 / isolate v23.1.3 / race Av1-4-5-6-7-8</strain>
    </source>
</reference>
<evidence type="ECO:0000259" key="1">
    <source>
        <dbReference type="Pfam" id="PF22917"/>
    </source>
</evidence>
<dbReference type="InterPro" id="IPR036291">
    <property type="entry name" value="NAD(P)-bd_dom_sf"/>
</dbReference>
<dbReference type="OrthoDB" id="1731983at2759"/>
<sequence>MADMHSKPQRALVIGATGVSGWSLCLQLLQTQTPSAFESVDLLTNRPVSLSDAQWPTDSRLRVHSGIDLNRTSEEVIGSFRGIPDIGEITHVFYVACGMSPTYDFAETAKINVQMTKAALDAIEAVAVCTKHISFQAGSIVYGIPFADWLGDNFRPGPFNESFARVPPPFSDMVSHYRQEDYVKAMADKNSWTWSSIRPDTIIGFTPRNSPHCLSVSLGLYFAFYRYVYGKGAVLHFPGSESAWKADFTVIGQDQLARFHIFTSTHAASNGTPGALNISNGETTSWEQIWPKIVQYFDLVGAPPEPKMAEGDSDDASSPRFGPEWFQGVTAKATEFEAEYGLQPDFVTNIAWQYLTFLLNLKIDRVLDIEKARDLGFLESSNTVSDFEKSWDHMRKARIIPSVEQSD</sequence>
<dbReference type="SUPFAM" id="SSF51735">
    <property type="entry name" value="NAD(P)-binding Rossmann-fold domains"/>
    <property type="match status" value="1"/>
</dbReference>
<dbReference type="PANTHER" id="PTHR32487:SF8">
    <property type="entry name" value="NAD-DEPENDENT EPIMERASE_DEHYDRATASE DOMAIN-CONTAINING PROTEIN"/>
    <property type="match status" value="1"/>
</dbReference>
<dbReference type="eggNOG" id="ENOG502RI8T">
    <property type="taxonomic scope" value="Eukaryota"/>
</dbReference>
<organism evidence="3">
    <name type="scientific">Leptosphaeria maculans (strain JN3 / isolate v23.1.3 / race Av1-4-5-6-7-8)</name>
    <name type="common">Blackleg fungus</name>
    <name type="synonym">Phoma lingam</name>
    <dbReference type="NCBI Taxonomy" id="985895"/>
    <lineage>
        <taxon>Eukaryota</taxon>
        <taxon>Fungi</taxon>
        <taxon>Dikarya</taxon>
        <taxon>Ascomycota</taxon>
        <taxon>Pezizomycotina</taxon>
        <taxon>Dothideomycetes</taxon>
        <taxon>Pleosporomycetidae</taxon>
        <taxon>Pleosporales</taxon>
        <taxon>Pleosporineae</taxon>
        <taxon>Leptosphaeriaceae</taxon>
        <taxon>Plenodomus</taxon>
        <taxon>Plenodomus lingam/Leptosphaeria maculans species complex</taxon>
    </lineage>
</organism>
<dbReference type="GeneID" id="13282413"/>
<dbReference type="AlphaFoldDB" id="E5A5P6"/>
<dbReference type="InParanoid" id="E5A5P6"/>
<keyword evidence="3" id="KW-1185">Reference proteome</keyword>
<dbReference type="Pfam" id="PF22917">
    <property type="entry name" value="PRISE"/>
    <property type="match status" value="1"/>
</dbReference>
<dbReference type="InterPro" id="IPR055222">
    <property type="entry name" value="PRISE-like_Rossmann-fold"/>
</dbReference>
<evidence type="ECO:0000313" key="3">
    <source>
        <dbReference type="Proteomes" id="UP000002668"/>
    </source>
</evidence>
<dbReference type="VEuPathDB" id="FungiDB:LEMA_P081830.1"/>
<protein>
    <submittedName>
        <fullName evidence="2">Similar to NAD-dependent epimerase/dehydratase</fullName>
    </submittedName>
</protein>